<gene>
    <name evidence="1" type="ORF">H9868_03590</name>
</gene>
<dbReference type="Pfam" id="PF04294">
    <property type="entry name" value="VanW"/>
    <property type="match status" value="1"/>
</dbReference>
<reference evidence="1" key="1">
    <citation type="journal article" date="2021" name="PeerJ">
        <title>Extensive microbial diversity within the chicken gut microbiome revealed by metagenomics and culture.</title>
        <authorList>
            <person name="Gilroy R."/>
            <person name="Ravi A."/>
            <person name="Getino M."/>
            <person name="Pursley I."/>
            <person name="Horton D.L."/>
            <person name="Alikhan N.F."/>
            <person name="Baker D."/>
            <person name="Gharbi K."/>
            <person name="Hall N."/>
            <person name="Watson M."/>
            <person name="Adriaenssens E.M."/>
            <person name="Foster-Nyarko E."/>
            <person name="Jarju S."/>
            <person name="Secka A."/>
            <person name="Antonio M."/>
            <person name="Oren A."/>
            <person name="Chaudhuri R.R."/>
            <person name="La Ragione R."/>
            <person name="Hildebrand F."/>
            <person name="Pallen M.J."/>
        </authorList>
    </citation>
    <scope>NUCLEOTIDE SEQUENCE</scope>
    <source>
        <strain evidence="1">ChiGjej6B6-1540</strain>
    </source>
</reference>
<dbReference type="EMBL" id="DXGA01000078">
    <property type="protein sequence ID" value="HIW93605.1"/>
    <property type="molecule type" value="Genomic_DNA"/>
</dbReference>
<dbReference type="AlphaFoldDB" id="A0A9D1RU52"/>
<protein>
    <submittedName>
        <fullName evidence="1">VanW family protein</fullName>
    </submittedName>
</protein>
<dbReference type="InterPro" id="IPR007391">
    <property type="entry name" value="Vancomycin_resist_VanW"/>
</dbReference>
<dbReference type="InterPro" id="IPR052913">
    <property type="entry name" value="Glycopeptide_resist_protein"/>
</dbReference>
<evidence type="ECO:0000313" key="2">
    <source>
        <dbReference type="Proteomes" id="UP000824192"/>
    </source>
</evidence>
<name>A0A9D1RU52_9FIRM</name>
<accession>A0A9D1RU52</accession>
<dbReference type="Proteomes" id="UP000824192">
    <property type="component" value="Unassembled WGS sequence"/>
</dbReference>
<organism evidence="1 2">
    <name type="scientific">Candidatus Flavonifractor merdipullorum</name>
    <dbReference type="NCBI Taxonomy" id="2838590"/>
    <lineage>
        <taxon>Bacteria</taxon>
        <taxon>Bacillati</taxon>
        <taxon>Bacillota</taxon>
        <taxon>Clostridia</taxon>
        <taxon>Eubacteriales</taxon>
        <taxon>Oscillospiraceae</taxon>
        <taxon>Flavonifractor</taxon>
    </lineage>
</organism>
<comment type="caution">
    <text evidence="1">The sequence shown here is derived from an EMBL/GenBank/DDBJ whole genome shotgun (WGS) entry which is preliminary data.</text>
</comment>
<proteinExistence type="predicted"/>
<reference evidence="1" key="2">
    <citation type="submission" date="2021-04" db="EMBL/GenBank/DDBJ databases">
        <authorList>
            <person name="Gilroy R."/>
        </authorList>
    </citation>
    <scope>NUCLEOTIDE SEQUENCE</scope>
    <source>
        <strain evidence="1">ChiGjej6B6-1540</strain>
    </source>
</reference>
<dbReference type="PANTHER" id="PTHR35788">
    <property type="entry name" value="EXPORTED PROTEIN-RELATED"/>
    <property type="match status" value="1"/>
</dbReference>
<evidence type="ECO:0000313" key="1">
    <source>
        <dbReference type="EMBL" id="HIW93605.1"/>
    </source>
</evidence>
<sequence>MGGRKLMCQYGPVFYQLSLWKEGLRKRVKDMGQRVTLARCRQREELPVILKGHRSPVLRRLEGVDMALQKSKEANLRLALAHIDGLVVAPGETFSFWALVGAPTARRGYQDGLVIANGDLRRGVGGGLCQLANLIHYLVLHTPMEVVELHHHSDALFPDDRRRVPFGTGTSIFYPHVDYRFCNTTAQPVQLRLWISEGDLCGELRSERLFPCRYRLVEEDSHFVKEGEAYYRVSQVYRRIIDRESGQDLGRELLLSNHSRVLYDPALIPPDQLR</sequence>
<dbReference type="PANTHER" id="PTHR35788:SF1">
    <property type="entry name" value="EXPORTED PROTEIN"/>
    <property type="match status" value="1"/>
</dbReference>